<proteinExistence type="predicted"/>
<gene>
    <name evidence="1" type="ORF">CLV43_114201</name>
</gene>
<comment type="caution">
    <text evidence="1">The sequence shown here is derived from an EMBL/GenBank/DDBJ whole genome shotgun (WGS) entry which is preliminary data.</text>
</comment>
<evidence type="ECO:0000313" key="2">
    <source>
        <dbReference type="Proteomes" id="UP000239494"/>
    </source>
</evidence>
<keyword evidence="2" id="KW-1185">Reference proteome</keyword>
<evidence type="ECO:0008006" key="3">
    <source>
        <dbReference type="Google" id="ProtNLM"/>
    </source>
</evidence>
<dbReference type="Proteomes" id="UP000239494">
    <property type="component" value="Unassembled WGS sequence"/>
</dbReference>
<dbReference type="EMBL" id="PVTF01000014">
    <property type="protein sequence ID" value="PRY35283.1"/>
    <property type="molecule type" value="Genomic_DNA"/>
</dbReference>
<reference evidence="1 2" key="1">
    <citation type="submission" date="2018-03" db="EMBL/GenBank/DDBJ databases">
        <title>Genomic Encyclopedia of Archaeal and Bacterial Type Strains, Phase II (KMG-II): from individual species to whole genera.</title>
        <authorList>
            <person name="Goeker M."/>
        </authorList>
    </citation>
    <scope>NUCLEOTIDE SEQUENCE [LARGE SCALE GENOMIC DNA]</scope>
    <source>
        <strain evidence="1 2">DSM 44720</strain>
    </source>
</reference>
<dbReference type="AlphaFoldDB" id="A0A2T0SPJ7"/>
<dbReference type="RefSeq" id="WP_146175067.1">
    <property type="nucleotide sequence ID" value="NZ_PVTF01000014.1"/>
</dbReference>
<protein>
    <recommendedName>
        <fullName evidence="3">HNH endonuclease</fullName>
    </recommendedName>
</protein>
<accession>A0A2T0SPJ7</accession>
<sequence>MNVTLARKLVRERSAGLCEVKSPWCEGRATNWSHRLAQGQGGLWAPSNGLDVCGMGNATGCHGYLHQHPTRAEAEGWLVPPGQTDPIDVPTRIHTITLGHALVFLDDDGCLSTVRGAA</sequence>
<evidence type="ECO:0000313" key="1">
    <source>
        <dbReference type="EMBL" id="PRY35283.1"/>
    </source>
</evidence>
<organism evidence="1 2">
    <name type="scientific">Umezawaea tangerina</name>
    <dbReference type="NCBI Taxonomy" id="84725"/>
    <lineage>
        <taxon>Bacteria</taxon>
        <taxon>Bacillati</taxon>
        <taxon>Actinomycetota</taxon>
        <taxon>Actinomycetes</taxon>
        <taxon>Pseudonocardiales</taxon>
        <taxon>Pseudonocardiaceae</taxon>
        <taxon>Umezawaea</taxon>
    </lineage>
</organism>
<dbReference type="OrthoDB" id="5124189at2"/>
<name>A0A2T0SPJ7_9PSEU</name>